<dbReference type="Pfam" id="PF13377">
    <property type="entry name" value="Peripla_BP_3"/>
    <property type="match status" value="1"/>
</dbReference>
<dbReference type="InterPro" id="IPR028082">
    <property type="entry name" value="Peripla_BP_I"/>
</dbReference>
<gene>
    <name evidence="5" type="ORF">PH603_12905</name>
</gene>
<keyword evidence="2" id="KW-0238">DNA-binding</keyword>
<dbReference type="SUPFAM" id="SSF47413">
    <property type="entry name" value="lambda repressor-like DNA-binding domains"/>
    <property type="match status" value="1"/>
</dbReference>
<evidence type="ECO:0000256" key="2">
    <source>
        <dbReference type="ARBA" id="ARBA00023125"/>
    </source>
</evidence>
<protein>
    <submittedName>
        <fullName evidence="5">Substrate-binding domain-containing protein</fullName>
    </submittedName>
</protein>
<accession>A0AAE9XM61</accession>
<dbReference type="SUPFAM" id="SSF53822">
    <property type="entry name" value="Periplasmic binding protein-like I"/>
    <property type="match status" value="1"/>
</dbReference>
<dbReference type="Proteomes" id="UP001217500">
    <property type="component" value="Chromosome"/>
</dbReference>
<evidence type="ECO:0000256" key="3">
    <source>
        <dbReference type="ARBA" id="ARBA00023163"/>
    </source>
</evidence>
<evidence type="ECO:0000313" key="5">
    <source>
        <dbReference type="EMBL" id="WCL53438.1"/>
    </source>
</evidence>
<dbReference type="GO" id="GO:0000976">
    <property type="term" value="F:transcription cis-regulatory region binding"/>
    <property type="evidence" value="ECO:0007669"/>
    <property type="project" value="TreeGrafter"/>
</dbReference>
<evidence type="ECO:0000259" key="4">
    <source>
        <dbReference type="PROSITE" id="PS50932"/>
    </source>
</evidence>
<dbReference type="Pfam" id="PF00356">
    <property type="entry name" value="LacI"/>
    <property type="match status" value="1"/>
</dbReference>
<dbReference type="AlphaFoldDB" id="A0AAE9XM61"/>
<dbReference type="GO" id="GO:0003700">
    <property type="term" value="F:DNA-binding transcription factor activity"/>
    <property type="evidence" value="ECO:0007669"/>
    <property type="project" value="TreeGrafter"/>
</dbReference>
<keyword evidence="1" id="KW-0805">Transcription regulation</keyword>
<dbReference type="PROSITE" id="PS50932">
    <property type="entry name" value="HTH_LACI_2"/>
    <property type="match status" value="1"/>
</dbReference>
<dbReference type="Gene3D" id="1.10.260.40">
    <property type="entry name" value="lambda repressor-like DNA-binding domains"/>
    <property type="match status" value="1"/>
</dbReference>
<dbReference type="CDD" id="cd01392">
    <property type="entry name" value="HTH_LacI"/>
    <property type="match status" value="1"/>
</dbReference>
<evidence type="ECO:0000256" key="1">
    <source>
        <dbReference type="ARBA" id="ARBA00023015"/>
    </source>
</evidence>
<name>A0AAE9XM61_9PROT</name>
<dbReference type="KEGG" id="gso:PH603_12905"/>
<dbReference type="Gene3D" id="3.40.50.2300">
    <property type="match status" value="2"/>
</dbReference>
<proteinExistence type="predicted"/>
<sequence length="332" mass="35872">MSELARMAGVDISTVSRALSDSPRVKPETKKYILEVAASTGYVINTSARSLRRQTSEAIGLVIPLRPESGQTISDPFFLEMIAAVGNAASDAGYDLIVNMPKEKEKIAEKRLLEAGRADGLIVIGQAGLSARLHDLGPLRDRVVVWGGKTDEDEYTLVGSDNREGGRLAAEHLLSLGRRRILFVGNMELPEVLLRYSGLQDAYRVMGLQHPSELVLGLDFGAQNAFEKSLEFIDSGKQFDAIFAASDVLAIAALHAVNARGMSVPQDVAIVGYDNISHSTMVVPHLTTIDQSIKEGGEIMVDLLLRKLAGEEVHSQVTPTRLVVRQSTVAAS</sequence>
<dbReference type="InterPro" id="IPR010982">
    <property type="entry name" value="Lambda_DNA-bd_dom_sf"/>
</dbReference>
<dbReference type="RefSeq" id="WP_289502950.1">
    <property type="nucleotide sequence ID" value="NZ_CP116805.1"/>
</dbReference>
<keyword evidence="3" id="KW-0804">Transcription</keyword>
<dbReference type="InterPro" id="IPR000843">
    <property type="entry name" value="HTH_LacI"/>
</dbReference>
<organism evidence="5 6">
    <name type="scientific">Gimibacter soli</name>
    <dbReference type="NCBI Taxonomy" id="3024400"/>
    <lineage>
        <taxon>Bacteria</taxon>
        <taxon>Pseudomonadati</taxon>
        <taxon>Pseudomonadota</taxon>
        <taxon>Alphaproteobacteria</taxon>
        <taxon>Kordiimonadales</taxon>
        <taxon>Temperatibacteraceae</taxon>
        <taxon>Gimibacter</taxon>
    </lineage>
</organism>
<dbReference type="PANTHER" id="PTHR30146:SF120">
    <property type="entry name" value="ALANINE RACEMASE"/>
    <property type="match status" value="1"/>
</dbReference>
<dbReference type="InterPro" id="IPR046335">
    <property type="entry name" value="LacI/GalR-like_sensor"/>
</dbReference>
<feature type="domain" description="HTH lacI-type" evidence="4">
    <location>
        <begin position="1"/>
        <end position="53"/>
    </location>
</feature>
<reference evidence="5" key="1">
    <citation type="submission" date="2023-01" db="EMBL/GenBank/DDBJ databases">
        <title>The genome sequence of Kordiimonadaceae bacterium 6D33.</title>
        <authorList>
            <person name="Liu Y."/>
        </authorList>
    </citation>
    <scope>NUCLEOTIDE SEQUENCE</scope>
    <source>
        <strain evidence="5">6D33</strain>
    </source>
</reference>
<dbReference type="SMART" id="SM00354">
    <property type="entry name" value="HTH_LACI"/>
    <property type="match status" value="1"/>
</dbReference>
<evidence type="ECO:0000313" key="6">
    <source>
        <dbReference type="Proteomes" id="UP001217500"/>
    </source>
</evidence>
<keyword evidence="6" id="KW-1185">Reference proteome</keyword>
<dbReference type="PANTHER" id="PTHR30146">
    <property type="entry name" value="LACI-RELATED TRANSCRIPTIONAL REPRESSOR"/>
    <property type="match status" value="1"/>
</dbReference>
<dbReference type="EMBL" id="CP116805">
    <property type="protein sequence ID" value="WCL53438.1"/>
    <property type="molecule type" value="Genomic_DNA"/>
</dbReference>